<protein>
    <recommendedName>
        <fullName evidence="5 9">L-2,4-diaminobutyric acid acetyltransferase</fullName>
        <shortName evidence="9">DABA acetyltransferase</shortName>
        <ecNumber evidence="4 9">2.3.1.178</ecNumber>
    </recommendedName>
</protein>
<evidence type="ECO:0000256" key="5">
    <source>
        <dbReference type="ARBA" id="ARBA00017935"/>
    </source>
</evidence>
<keyword evidence="7 9" id="KW-0012">Acyltransferase</keyword>
<evidence type="ECO:0000256" key="8">
    <source>
        <dbReference type="ARBA" id="ARBA00048924"/>
    </source>
</evidence>
<dbReference type="GeneID" id="83695876"/>
<comment type="catalytic activity">
    <reaction evidence="8 9">
        <text>L-2,4-diaminobutanoate + acetyl-CoA = (2S)-4-acetamido-2-aminobutanoate + CoA + H(+)</text>
        <dbReference type="Rhea" id="RHEA:16901"/>
        <dbReference type="ChEBI" id="CHEBI:15378"/>
        <dbReference type="ChEBI" id="CHEBI:57287"/>
        <dbReference type="ChEBI" id="CHEBI:57288"/>
        <dbReference type="ChEBI" id="CHEBI:58761"/>
        <dbReference type="ChEBI" id="CHEBI:58929"/>
        <dbReference type="EC" id="2.3.1.178"/>
    </reaction>
</comment>
<dbReference type="Gene3D" id="3.40.630.30">
    <property type="match status" value="1"/>
</dbReference>
<dbReference type="SUPFAM" id="SSF55729">
    <property type="entry name" value="Acyl-CoA N-acyltransferases (Nat)"/>
    <property type="match status" value="1"/>
</dbReference>
<reference evidence="11 12" key="1">
    <citation type="submission" date="2023-03" db="EMBL/GenBank/DDBJ databases">
        <title>Complete genome sequences of several Auritidibacter ignavus strains isolated from ear infections.</title>
        <authorList>
            <person name="Baehr T."/>
            <person name="Baumhoegger A.M."/>
        </authorList>
    </citation>
    <scope>NUCLEOTIDE SEQUENCE [LARGE SCALE GENOMIC DNA]</scope>
    <source>
        <strain evidence="11 12">BABAE-6</strain>
    </source>
</reference>
<sequence length="172" mass="18970">MDDTKTLPDHPTDKPRAITVRPFAPGDGAKIYRIARDTGVLDLNSSYSYLLWVRDFSQTSVVAELDGEVVGFITGYIRPDAPDTLMVWQVGVDEAARGLRVASQMLDALNESVQPKVLETTITSTNKASNALFASFAKRNNAGEEITPLFTPEMYPDDQPTEYLHHIAPLNS</sequence>
<evidence type="ECO:0000313" key="12">
    <source>
        <dbReference type="Proteomes" id="UP001224674"/>
    </source>
</evidence>
<evidence type="ECO:0000256" key="7">
    <source>
        <dbReference type="ARBA" id="ARBA00023315"/>
    </source>
</evidence>
<evidence type="ECO:0000256" key="2">
    <source>
        <dbReference type="ARBA" id="ARBA00004978"/>
    </source>
</evidence>
<dbReference type="GO" id="GO:0019491">
    <property type="term" value="P:ectoine biosynthetic process"/>
    <property type="evidence" value="ECO:0007669"/>
    <property type="project" value="InterPro"/>
</dbReference>
<feature type="domain" description="N-acetyltransferase" evidence="10">
    <location>
        <begin position="18"/>
        <end position="168"/>
    </location>
</feature>
<gene>
    <name evidence="9 11" type="primary">ectA</name>
    <name evidence="11" type="ORF">QDX21_11415</name>
</gene>
<dbReference type="InterPro" id="IPR016181">
    <property type="entry name" value="Acyl_CoA_acyltransferase"/>
</dbReference>
<keyword evidence="12" id="KW-1185">Reference proteome</keyword>
<dbReference type="InterPro" id="IPR000182">
    <property type="entry name" value="GNAT_dom"/>
</dbReference>
<dbReference type="RefSeq" id="WP_110098127.1">
    <property type="nucleotide sequence ID" value="NZ_CP122561.1"/>
</dbReference>
<evidence type="ECO:0000256" key="1">
    <source>
        <dbReference type="ARBA" id="ARBA00003741"/>
    </source>
</evidence>
<evidence type="ECO:0000259" key="10">
    <source>
        <dbReference type="PROSITE" id="PS51186"/>
    </source>
</evidence>
<accession>A0AAJ6AN92</accession>
<comment type="pathway">
    <text evidence="2 9">Amine and polyamine biosynthesis; ectoine biosynthesis; L-ectoine from L-aspartate 4-semialdehyde: step 2/3.</text>
</comment>
<keyword evidence="6 9" id="KW-0808">Transferase</keyword>
<dbReference type="PROSITE" id="PS51186">
    <property type="entry name" value="GNAT"/>
    <property type="match status" value="1"/>
</dbReference>
<dbReference type="AlphaFoldDB" id="A0AAJ6AN92"/>
<comment type="similarity">
    <text evidence="3 9">Belongs to the acetyltransferase family. EctA subfamily.</text>
</comment>
<dbReference type="Pfam" id="PF00583">
    <property type="entry name" value="Acetyltransf_1"/>
    <property type="match status" value="1"/>
</dbReference>
<evidence type="ECO:0000256" key="9">
    <source>
        <dbReference type="RuleBase" id="RU365045"/>
    </source>
</evidence>
<dbReference type="NCBIfam" id="TIGR02406">
    <property type="entry name" value="ectoine_EctA"/>
    <property type="match status" value="1"/>
</dbReference>
<dbReference type="Proteomes" id="UP001224674">
    <property type="component" value="Chromosome"/>
</dbReference>
<dbReference type="EMBL" id="CP122566">
    <property type="protein sequence ID" value="WGH92889.1"/>
    <property type="molecule type" value="Genomic_DNA"/>
</dbReference>
<evidence type="ECO:0000256" key="6">
    <source>
        <dbReference type="ARBA" id="ARBA00022679"/>
    </source>
</evidence>
<organism evidence="11 12">
    <name type="scientific">Auritidibacter ignavus</name>
    <dbReference type="NCBI Taxonomy" id="678932"/>
    <lineage>
        <taxon>Bacteria</taxon>
        <taxon>Bacillati</taxon>
        <taxon>Actinomycetota</taxon>
        <taxon>Actinomycetes</taxon>
        <taxon>Micrococcales</taxon>
        <taxon>Micrococcaceae</taxon>
        <taxon>Auritidibacter</taxon>
    </lineage>
</organism>
<dbReference type="CDD" id="cd04301">
    <property type="entry name" value="NAT_SF"/>
    <property type="match status" value="1"/>
</dbReference>
<dbReference type="GO" id="GO:0033816">
    <property type="term" value="F:diaminobutyrate acetyltransferase activity"/>
    <property type="evidence" value="ECO:0007669"/>
    <property type="project" value="UniProtKB-EC"/>
</dbReference>
<comment type="function">
    <text evidence="1 9">Catalyzes the acetylation of L-2,4-diaminobutyrate (DABA) to gamma-N-acetyl-alpha,gamma-diaminobutyric acid (ADABA) with acetyl coenzyme A.</text>
</comment>
<name>A0AAJ6AN92_9MICC</name>
<dbReference type="InterPro" id="IPR012772">
    <property type="entry name" value="Ectoine_EctA"/>
</dbReference>
<proteinExistence type="inferred from homology"/>
<evidence type="ECO:0000256" key="3">
    <source>
        <dbReference type="ARBA" id="ARBA00010712"/>
    </source>
</evidence>
<dbReference type="EC" id="2.3.1.178" evidence="4 9"/>
<evidence type="ECO:0000256" key="4">
    <source>
        <dbReference type="ARBA" id="ARBA00012355"/>
    </source>
</evidence>
<evidence type="ECO:0000313" key="11">
    <source>
        <dbReference type="EMBL" id="WGH92889.1"/>
    </source>
</evidence>